<dbReference type="EMBL" id="BJMV01000004">
    <property type="protein sequence ID" value="GEB85256.1"/>
    <property type="molecule type" value="Genomic_DNA"/>
</dbReference>
<protein>
    <submittedName>
        <fullName evidence="2">Amidohydrolase</fullName>
    </submittedName>
</protein>
<dbReference type="PANTHER" id="PTHR23088">
    <property type="entry name" value="NITRILASE-RELATED"/>
    <property type="match status" value="1"/>
</dbReference>
<dbReference type="OrthoDB" id="9811121at2"/>
<evidence type="ECO:0000313" key="2">
    <source>
        <dbReference type="EMBL" id="GEB85256.1"/>
    </source>
</evidence>
<dbReference type="SUPFAM" id="SSF56317">
    <property type="entry name" value="Carbon-nitrogen hydrolase"/>
    <property type="match status" value="1"/>
</dbReference>
<name>A0A4Y3TS94_9PROT</name>
<dbReference type="AlphaFoldDB" id="A0A4Y3TS94"/>
<dbReference type="PANTHER" id="PTHR23088:SF50">
    <property type="entry name" value="HYDROLASE YHCX"/>
    <property type="match status" value="1"/>
</dbReference>
<dbReference type="Proteomes" id="UP000317730">
    <property type="component" value="Unassembled WGS sequence"/>
</dbReference>
<keyword evidence="2" id="KW-0378">Hydrolase</keyword>
<gene>
    <name evidence="2" type="ORF">APE01nite_10530</name>
</gene>
<sequence length="292" mass="31549">MTQPLRLGVLAWQVARIGTIEDYAAHLDTLVAQGAADADLLLMPEYACMEVASALVGAPDPSAELEAVCAQSDVLLEIMRGAAMRHSVWLMPGTLPRPEAEGVRNRAPLIAPDGRVMFQDKHVMTRFENESWGVRAGNPPGVFETPWGLIGTAVCYDSEFPMLTRRQIEAGAWLILVPTCTDSLHGFNRVRISAQARALENQCFVAVAPTVGDAPWLATLDENHGCAGVYGPVDRGFPADGIMAEGRLDQGGWVFVTLNPETLDAVRENGAVRNCRDWPAQVPAARPLPVEA</sequence>
<keyword evidence="3" id="KW-1185">Reference proteome</keyword>
<dbReference type="GO" id="GO:0016787">
    <property type="term" value="F:hydrolase activity"/>
    <property type="evidence" value="ECO:0007669"/>
    <property type="project" value="UniProtKB-KW"/>
</dbReference>
<dbReference type="Pfam" id="PF00795">
    <property type="entry name" value="CN_hydrolase"/>
    <property type="match status" value="1"/>
</dbReference>
<dbReference type="InterPro" id="IPR003010">
    <property type="entry name" value="C-N_Hydrolase"/>
</dbReference>
<comment type="caution">
    <text evidence="2">The sequence shown here is derived from an EMBL/GenBank/DDBJ whole genome shotgun (WGS) entry which is preliminary data.</text>
</comment>
<dbReference type="PROSITE" id="PS50263">
    <property type="entry name" value="CN_HYDROLASE"/>
    <property type="match status" value="1"/>
</dbReference>
<dbReference type="Gene3D" id="3.60.110.10">
    <property type="entry name" value="Carbon-nitrogen hydrolase"/>
    <property type="match status" value="1"/>
</dbReference>
<evidence type="ECO:0000313" key="3">
    <source>
        <dbReference type="Proteomes" id="UP000317730"/>
    </source>
</evidence>
<proteinExistence type="predicted"/>
<reference evidence="2 3" key="1">
    <citation type="submission" date="2019-06" db="EMBL/GenBank/DDBJ databases">
        <title>Whole genome shotgun sequence of Acetobacter peroxydans NBRC 13755.</title>
        <authorList>
            <person name="Hosoyama A."/>
            <person name="Uohara A."/>
            <person name="Ohji S."/>
            <person name="Ichikawa N."/>
        </authorList>
    </citation>
    <scope>NUCLEOTIDE SEQUENCE [LARGE SCALE GENOMIC DNA]</scope>
    <source>
        <strain evidence="2 3">NBRC 13755</strain>
    </source>
</reference>
<accession>A0A4Y3TS94</accession>
<organism evidence="2 3">
    <name type="scientific">Acetobacter peroxydans</name>
    <dbReference type="NCBI Taxonomy" id="104098"/>
    <lineage>
        <taxon>Bacteria</taxon>
        <taxon>Pseudomonadati</taxon>
        <taxon>Pseudomonadota</taxon>
        <taxon>Alphaproteobacteria</taxon>
        <taxon>Acetobacterales</taxon>
        <taxon>Acetobacteraceae</taxon>
        <taxon>Acetobacter</taxon>
    </lineage>
</organism>
<dbReference type="RefSeq" id="WP_141375324.1">
    <property type="nucleotide sequence ID" value="NZ_BAPL01000023.1"/>
</dbReference>
<evidence type="ECO:0000259" key="1">
    <source>
        <dbReference type="PROSITE" id="PS50263"/>
    </source>
</evidence>
<dbReference type="CDD" id="cd07574">
    <property type="entry name" value="nitrilase_Rim1_like"/>
    <property type="match status" value="1"/>
</dbReference>
<feature type="domain" description="CN hydrolase" evidence="1">
    <location>
        <begin position="5"/>
        <end position="260"/>
    </location>
</feature>
<dbReference type="InterPro" id="IPR036526">
    <property type="entry name" value="C-N_Hydrolase_sf"/>
</dbReference>